<dbReference type="Pfam" id="PF11741">
    <property type="entry name" value="AMIN"/>
    <property type="match status" value="1"/>
</dbReference>
<sequence length="443" mass="49292">MLARLGGVLLALLFWTQSAWAVDIDGVRYWVSPEKTRVVLEVDRTLKHKVFTLSNPHRVVVDIIDGHLKGKLLASDLKSTPLTTVRSYDHGDKLRITWEVSEAVRTNSFQLAPSGERGQRLVIDLYSKKRPQKAVKTAAAQVQDKRDVVVAIDAGHGGEDPGAIGPGGLQEKKVVLAIAKELKRLIDREKGFRAELVRTGDYYISLRKRTTKARREFRADLFISIHADAFKDPRAKGASVWVLSERGASSSMGRWLANSENASDLIGGVGDSVKLDHKDGSVREILLDMSMHSSQTYGRDIASRIHKKIAGFAKMHKRHVEKAGFLVLKSPDMPSVLVETGFISNPDEARLLRTSRYQKKMANAIYGAVKEYFWNRPPDDSLIAYQKYRGYNSGGKRTYRVERGDTLSVIASRHGVSLGDLRKENAIKGDKIRVGQVLNIPAG</sequence>
<evidence type="ECO:0000256" key="9">
    <source>
        <dbReference type="ARBA" id="ARBA00074581"/>
    </source>
</evidence>
<comment type="catalytic activity">
    <reaction evidence="1">
        <text>Hydrolyzes the link between N-acetylmuramoyl residues and L-amino acid residues in certain cell-wall glycopeptides.</text>
        <dbReference type="EC" id="3.5.1.28"/>
    </reaction>
</comment>
<dbReference type="EMBL" id="SACQ01000006">
    <property type="protein sequence ID" value="RVU30125.1"/>
    <property type="molecule type" value="Genomic_DNA"/>
</dbReference>
<dbReference type="InterPro" id="IPR050695">
    <property type="entry name" value="N-acetylmuramoyl_amidase_3"/>
</dbReference>
<protein>
    <recommendedName>
        <fullName evidence="9">N-acetylmuramoyl-L-alanine amidase AmiC</fullName>
        <ecNumber evidence="4">3.5.1.28</ecNumber>
    </recommendedName>
</protein>
<dbReference type="GO" id="GO:0008745">
    <property type="term" value="F:N-acetylmuramoyl-L-alanine amidase activity"/>
    <property type="evidence" value="ECO:0007669"/>
    <property type="project" value="UniProtKB-EC"/>
</dbReference>
<evidence type="ECO:0000313" key="13">
    <source>
        <dbReference type="Proteomes" id="UP000282818"/>
    </source>
</evidence>
<evidence type="ECO:0000256" key="2">
    <source>
        <dbReference type="ARBA" id="ARBA00004418"/>
    </source>
</evidence>
<dbReference type="InterPro" id="IPR018392">
    <property type="entry name" value="LysM"/>
</dbReference>
<dbReference type="FunFam" id="3.40.630.40:FF:000001">
    <property type="entry name" value="N-acetylmuramoyl-L-alanine amidase"/>
    <property type="match status" value="1"/>
</dbReference>
<dbReference type="AlphaFoldDB" id="A0A437Q6J0"/>
<evidence type="ECO:0000256" key="10">
    <source>
        <dbReference type="SAM" id="SignalP"/>
    </source>
</evidence>
<evidence type="ECO:0000256" key="6">
    <source>
        <dbReference type="ARBA" id="ARBA00022764"/>
    </source>
</evidence>
<dbReference type="Gene3D" id="3.10.350.10">
    <property type="entry name" value="LysM domain"/>
    <property type="match status" value="1"/>
</dbReference>
<evidence type="ECO:0000256" key="1">
    <source>
        <dbReference type="ARBA" id="ARBA00001561"/>
    </source>
</evidence>
<dbReference type="SMART" id="SM00257">
    <property type="entry name" value="LysM"/>
    <property type="match status" value="1"/>
</dbReference>
<keyword evidence="5 10" id="KW-0732">Signal</keyword>
<dbReference type="Proteomes" id="UP000282818">
    <property type="component" value="Unassembled WGS sequence"/>
</dbReference>
<keyword evidence="8" id="KW-0961">Cell wall biogenesis/degradation</keyword>
<dbReference type="Pfam" id="PF01520">
    <property type="entry name" value="Amidase_3"/>
    <property type="match status" value="1"/>
</dbReference>
<evidence type="ECO:0000259" key="11">
    <source>
        <dbReference type="PROSITE" id="PS51782"/>
    </source>
</evidence>
<organism evidence="12 13">
    <name type="scientific">Neptunomonas marina</name>
    <dbReference type="NCBI Taxonomy" id="1815562"/>
    <lineage>
        <taxon>Bacteria</taxon>
        <taxon>Pseudomonadati</taxon>
        <taxon>Pseudomonadota</taxon>
        <taxon>Gammaproteobacteria</taxon>
        <taxon>Oceanospirillales</taxon>
        <taxon>Oceanospirillaceae</taxon>
        <taxon>Neptunomonas</taxon>
    </lineage>
</organism>
<name>A0A437Q6J0_9GAMM</name>
<feature type="signal peptide" evidence="10">
    <location>
        <begin position="1"/>
        <end position="21"/>
    </location>
</feature>
<keyword evidence="6" id="KW-0574">Periplasm</keyword>
<comment type="similarity">
    <text evidence="3">Belongs to the N-acetylmuramoyl-L-alanine amidase 3 family.</text>
</comment>
<dbReference type="Pfam" id="PF01476">
    <property type="entry name" value="LysM"/>
    <property type="match status" value="1"/>
</dbReference>
<dbReference type="PANTHER" id="PTHR30404:SF6">
    <property type="entry name" value="N-ACETYLMURAMOYL-L-ALANINE AMIDASE AMIB"/>
    <property type="match status" value="1"/>
</dbReference>
<dbReference type="InterPro" id="IPR036779">
    <property type="entry name" value="LysM_dom_sf"/>
</dbReference>
<feature type="chain" id="PRO_5019211588" description="N-acetylmuramoyl-L-alanine amidase AmiC" evidence="10">
    <location>
        <begin position="22"/>
        <end position="443"/>
    </location>
</feature>
<dbReference type="SUPFAM" id="SSF54106">
    <property type="entry name" value="LysM domain"/>
    <property type="match status" value="1"/>
</dbReference>
<dbReference type="GO" id="GO:0009253">
    <property type="term" value="P:peptidoglycan catabolic process"/>
    <property type="evidence" value="ECO:0007669"/>
    <property type="project" value="InterPro"/>
</dbReference>
<dbReference type="InterPro" id="IPR021731">
    <property type="entry name" value="AMIN_dom"/>
</dbReference>
<dbReference type="Gene3D" id="2.60.40.3500">
    <property type="match status" value="1"/>
</dbReference>
<dbReference type="CDD" id="cd00118">
    <property type="entry name" value="LysM"/>
    <property type="match status" value="1"/>
</dbReference>
<dbReference type="SMART" id="SM00646">
    <property type="entry name" value="Ami_3"/>
    <property type="match status" value="1"/>
</dbReference>
<evidence type="ECO:0000313" key="12">
    <source>
        <dbReference type="EMBL" id="RVU30125.1"/>
    </source>
</evidence>
<evidence type="ECO:0000256" key="8">
    <source>
        <dbReference type="ARBA" id="ARBA00023316"/>
    </source>
</evidence>
<evidence type="ECO:0000256" key="4">
    <source>
        <dbReference type="ARBA" id="ARBA00011901"/>
    </source>
</evidence>
<reference evidence="12 13" key="1">
    <citation type="submission" date="2019-01" db="EMBL/GenBank/DDBJ databases">
        <authorList>
            <person name="Chen W.-M."/>
        </authorList>
    </citation>
    <scope>NUCLEOTIDE SEQUENCE [LARGE SCALE GENOMIC DNA]</scope>
    <source>
        <strain evidence="12 13">HPM-16</strain>
    </source>
</reference>
<dbReference type="PROSITE" id="PS51782">
    <property type="entry name" value="LYSM"/>
    <property type="match status" value="1"/>
</dbReference>
<dbReference type="EC" id="3.5.1.28" evidence="4"/>
<dbReference type="CDD" id="cd02696">
    <property type="entry name" value="MurNAc-LAA"/>
    <property type="match status" value="1"/>
</dbReference>
<keyword evidence="7" id="KW-0378">Hydrolase</keyword>
<proteinExistence type="inferred from homology"/>
<feature type="domain" description="LysM" evidence="11">
    <location>
        <begin position="397"/>
        <end position="440"/>
    </location>
</feature>
<dbReference type="Gene3D" id="3.40.630.40">
    <property type="entry name" value="Zn-dependent exopeptidases"/>
    <property type="match status" value="1"/>
</dbReference>
<accession>A0A437Q6J0</accession>
<dbReference type="PANTHER" id="PTHR30404">
    <property type="entry name" value="N-ACETYLMURAMOYL-L-ALANINE AMIDASE"/>
    <property type="match status" value="1"/>
</dbReference>
<keyword evidence="13" id="KW-1185">Reference proteome</keyword>
<dbReference type="InterPro" id="IPR002508">
    <property type="entry name" value="MurNAc-LAA_cat"/>
</dbReference>
<comment type="caution">
    <text evidence="12">The sequence shown here is derived from an EMBL/GenBank/DDBJ whole genome shotgun (WGS) entry which is preliminary data.</text>
</comment>
<gene>
    <name evidence="12" type="ORF">EOE65_13835</name>
</gene>
<evidence type="ECO:0000256" key="5">
    <source>
        <dbReference type="ARBA" id="ARBA00022729"/>
    </source>
</evidence>
<dbReference type="GO" id="GO:0071555">
    <property type="term" value="P:cell wall organization"/>
    <property type="evidence" value="ECO:0007669"/>
    <property type="project" value="UniProtKB-KW"/>
</dbReference>
<dbReference type="GO" id="GO:0030288">
    <property type="term" value="C:outer membrane-bounded periplasmic space"/>
    <property type="evidence" value="ECO:0007669"/>
    <property type="project" value="TreeGrafter"/>
</dbReference>
<evidence type="ECO:0000256" key="3">
    <source>
        <dbReference type="ARBA" id="ARBA00010860"/>
    </source>
</evidence>
<comment type="subcellular location">
    <subcellularLocation>
        <location evidence="2">Periplasm</location>
    </subcellularLocation>
</comment>
<dbReference type="SUPFAM" id="SSF53187">
    <property type="entry name" value="Zn-dependent exopeptidases"/>
    <property type="match status" value="1"/>
</dbReference>
<evidence type="ECO:0000256" key="7">
    <source>
        <dbReference type="ARBA" id="ARBA00022801"/>
    </source>
</evidence>